<dbReference type="InterPro" id="IPR050491">
    <property type="entry name" value="AmpC-like"/>
</dbReference>
<sequence>MYKVITQTKFLLILLLSTFLLACSSGKHSRLTPPLENQSLSSYIESQDFSGSILVAKKGDILLSRGFEYATRRSDIKNTPHTEFRIGSISKQFTAVAILMLEERGLLSTEDPISKCIPQFPDSDNILIKHLLNMTSGIVNYTELPEFMGFRKDSHTPESLINIFKDESKLFAAGQQLKYSNSNYVLLGCIIELITGMTYADFIQEEIFNRLDMRDSRYGSDVIGFGKVAQGYLHDMPVATISMTVPYASGALSSSVSDLYKWHKGLSERSLISEASTQKMYSVGLADYAFGWIVSKNSEGEPFYQHGGGIDGFSSHILRSEQSGYFIAVLSNDQAFPTGQLAQNIMQIIH</sequence>
<comment type="caution">
    <text evidence="4">The sequence shown here is derived from an EMBL/GenBank/DDBJ whole genome shotgun (WGS) entry which is preliminary data.</text>
</comment>
<proteinExistence type="predicted"/>
<dbReference type="PANTHER" id="PTHR46825">
    <property type="entry name" value="D-ALANYL-D-ALANINE-CARBOXYPEPTIDASE/ENDOPEPTIDASE AMPH"/>
    <property type="match status" value="1"/>
</dbReference>
<dbReference type="InterPro" id="IPR012338">
    <property type="entry name" value="Beta-lactam/transpept-like"/>
</dbReference>
<dbReference type="Pfam" id="PF00144">
    <property type="entry name" value="Beta-lactamase"/>
    <property type="match status" value="1"/>
</dbReference>
<keyword evidence="5" id="KW-1185">Reference proteome</keyword>
<dbReference type="RefSeq" id="WP_376918805.1">
    <property type="nucleotide sequence ID" value="NZ_JBHRSW010000005.1"/>
</dbReference>
<evidence type="ECO:0000313" key="4">
    <source>
        <dbReference type="EMBL" id="MFC3120673.1"/>
    </source>
</evidence>
<keyword evidence="4" id="KW-0378">Hydrolase</keyword>
<dbReference type="PANTHER" id="PTHR46825:SF11">
    <property type="entry name" value="PENICILLIN-BINDING PROTEIN 4"/>
    <property type="match status" value="1"/>
</dbReference>
<evidence type="ECO:0000259" key="3">
    <source>
        <dbReference type="Pfam" id="PF00144"/>
    </source>
</evidence>
<comment type="subcellular location">
    <subcellularLocation>
        <location evidence="1">Membrane</location>
    </subcellularLocation>
</comment>
<accession>A0ABV7FLM9</accession>
<protein>
    <submittedName>
        <fullName evidence="4">Serine hydrolase domain-containing protein</fullName>
        <ecNumber evidence="4">3.-.-.-</ecNumber>
    </submittedName>
</protein>
<dbReference type="SUPFAM" id="SSF56601">
    <property type="entry name" value="beta-lactamase/transpeptidase-like"/>
    <property type="match status" value="1"/>
</dbReference>
<dbReference type="Proteomes" id="UP001595478">
    <property type="component" value="Unassembled WGS sequence"/>
</dbReference>
<reference evidence="5" key="1">
    <citation type="journal article" date="2019" name="Int. J. Syst. Evol. Microbiol.">
        <title>The Global Catalogue of Microorganisms (GCM) 10K type strain sequencing project: providing services to taxonomists for standard genome sequencing and annotation.</title>
        <authorList>
            <consortium name="The Broad Institute Genomics Platform"/>
            <consortium name="The Broad Institute Genome Sequencing Center for Infectious Disease"/>
            <person name="Wu L."/>
            <person name="Ma J."/>
        </authorList>
    </citation>
    <scope>NUCLEOTIDE SEQUENCE [LARGE SCALE GENOMIC DNA]</scope>
    <source>
        <strain evidence="5">KCTC 52473</strain>
    </source>
</reference>
<evidence type="ECO:0000313" key="5">
    <source>
        <dbReference type="Proteomes" id="UP001595478"/>
    </source>
</evidence>
<evidence type="ECO:0000256" key="1">
    <source>
        <dbReference type="ARBA" id="ARBA00004370"/>
    </source>
</evidence>
<dbReference type="GO" id="GO:0016787">
    <property type="term" value="F:hydrolase activity"/>
    <property type="evidence" value="ECO:0007669"/>
    <property type="project" value="UniProtKB-KW"/>
</dbReference>
<dbReference type="PROSITE" id="PS51257">
    <property type="entry name" value="PROKAR_LIPOPROTEIN"/>
    <property type="match status" value="1"/>
</dbReference>
<dbReference type="InterPro" id="IPR001466">
    <property type="entry name" value="Beta-lactam-related"/>
</dbReference>
<keyword evidence="2" id="KW-0472">Membrane</keyword>
<dbReference type="EC" id="3.-.-.-" evidence="4"/>
<dbReference type="Gene3D" id="3.40.710.10">
    <property type="entry name" value="DD-peptidase/beta-lactamase superfamily"/>
    <property type="match status" value="1"/>
</dbReference>
<dbReference type="EMBL" id="JBHRSW010000005">
    <property type="protein sequence ID" value="MFC3120673.1"/>
    <property type="molecule type" value="Genomic_DNA"/>
</dbReference>
<name>A0ABV7FLM9_9ALTE</name>
<gene>
    <name evidence="4" type="ORF">ACFOHL_03500</name>
</gene>
<organism evidence="4 5">
    <name type="scientific">Agaribacter flavus</name>
    <dbReference type="NCBI Taxonomy" id="1902781"/>
    <lineage>
        <taxon>Bacteria</taxon>
        <taxon>Pseudomonadati</taxon>
        <taxon>Pseudomonadota</taxon>
        <taxon>Gammaproteobacteria</taxon>
        <taxon>Alteromonadales</taxon>
        <taxon>Alteromonadaceae</taxon>
        <taxon>Agaribacter</taxon>
    </lineage>
</organism>
<feature type="domain" description="Beta-lactamase-related" evidence="3">
    <location>
        <begin position="51"/>
        <end position="336"/>
    </location>
</feature>
<evidence type="ECO:0000256" key="2">
    <source>
        <dbReference type="ARBA" id="ARBA00023136"/>
    </source>
</evidence>